<protein>
    <recommendedName>
        <fullName evidence="4 10">Cytochrome c oxidase assembly protein CtaG</fullName>
    </recommendedName>
</protein>
<keyword evidence="13" id="KW-1185">Reference proteome</keyword>
<evidence type="ECO:0000256" key="11">
    <source>
        <dbReference type="SAM" id="MobiDB-lite"/>
    </source>
</evidence>
<dbReference type="PANTHER" id="PTHR21320:SF3">
    <property type="entry name" value="CYTOCHROME C OXIDASE ASSEMBLY PROTEIN COX11, MITOCHONDRIAL-RELATED"/>
    <property type="match status" value="1"/>
</dbReference>
<reference evidence="12" key="2">
    <citation type="submission" date="2020-09" db="EMBL/GenBank/DDBJ databases">
        <authorList>
            <person name="Sun Q."/>
            <person name="Zhou Y."/>
        </authorList>
    </citation>
    <scope>NUCLEOTIDE SEQUENCE</scope>
    <source>
        <strain evidence="12">CGMCC 1.15725</strain>
    </source>
</reference>
<evidence type="ECO:0000256" key="5">
    <source>
        <dbReference type="ARBA" id="ARBA00022692"/>
    </source>
</evidence>
<evidence type="ECO:0000256" key="4">
    <source>
        <dbReference type="ARBA" id="ARBA00015384"/>
    </source>
</evidence>
<dbReference type="InterPro" id="IPR023471">
    <property type="entry name" value="CtaG/Cox11_dom_sf"/>
</dbReference>
<feature type="region of interest" description="Disordered" evidence="11">
    <location>
        <begin position="184"/>
        <end position="224"/>
    </location>
</feature>
<evidence type="ECO:0000256" key="10">
    <source>
        <dbReference type="HAMAP-Rule" id="MF_00155"/>
    </source>
</evidence>
<keyword evidence="8 10" id="KW-0186">Copper</keyword>
<evidence type="ECO:0000313" key="12">
    <source>
        <dbReference type="EMBL" id="GGF16331.1"/>
    </source>
</evidence>
<accession>A0A8J3E4Q7</accession>
<feature type="compositionally biased region" description="Low complexity" evidence="11">
    <location>
        <begin position="199"/>
        <end position="214"/>
    </location>
</feature>
<comment type="subcellular location">
    <subcellularLocation>
        <location evidence="2 10">Cell inner membrane</location>
        <topology evidence="2 10">Single-pass type II membrane protein</topology>
        <orientation evidence="2 10">Periplasmic side</orientation>
    </subcellularLocation>
</comment>
<keyword evidence="10" id="KW-1003">Cell membrane</keyword>
<dbReference type="GO" id="GO:0008535">
    <property type="term" value="P:respiratory chain complex IV assembly"/>
    <property type="evidence" value="ECO:0007669"/>
    <property type="project" value="UniProtKB-UniRule"/>
</dbReference>
<evidence type="ECO:0000313" key="13">
    <source>
        <dbReference type="Proteomes" id="UP000646365"/>
    </source>
</evidence>
<keyword evidence="7 10" id="KW-1133">Transmembrane helix</keyword>
<dbReference type="Gene3D" id="2.60.370.10">
    <property type="entry name" value="Ctag/Cox11"/>
    <property type="match status" value="1"/>
</dbReference>
<evidence type="ECO:0000256" key="7">
    <source>
        <dbReference type="ARBA" id="ARBA00022989"/>
    </source>
</evidence>
<feature type="topological domain" description="Cytoplasmic" evidence="10">
    <location>
        <begin position="1"/>
        <end position="13"/>
    </location>
</feature>
<dbReference type="Proteomes" id="UP000646365">
    <property type="component" value="Unassembled WGS sequence"/>
</dbReference>
<evidence type="ECO:0000256" key="2">
    <source>
        <dbReference type="ARBA" id="ARBA00004382"/>
    </source>
</evidence>
<name>A0A8J3E4Q7_9PROT</name>
<proteinExistence type="inferred from homology"/>
<dbReference type="EMBL" id="BMJQ01000005">
    <property type="protein sequence ID" value="GGF16331.1"/>
    <property type="molecule type" value="Genomic_DNA"/>
</dbReference>
<evidence type="ECO:0000256" key="8">
    <source>
        <dbReference type="ARBA" id="ARBA00023008"/>
    </source>
</evidence>
<dbReference type="Pfam" id="PF04442">
    <property type="entry name" value="CtaG_Cox11"/>
    <property type="match status" value="1"/>
</dbReference>
<keyword evidence="10" id="KW-0997">Cell inner membrane</keyword>
<keyword evidence="6 10" id="KW-0735">Signal-anchor</keyword>
<dbReference type="PANTHER" id="PTHR21320">
    <property type="entry name" value="CYTOCHROME C OXIDASE ASSEMBLY PROTEIN COX11-RELATED"/>
    <property type="match status" value="1"/>
</dbReference>
<dbReference type="FunFam" id="2.60.370.10:FF:000001">
    <property type="entry name" value="COX11 cytochrome c oxidase assembly homolog"/>
    <property type="match status" value="1"/>
</dbReference>
<evidence type="ECO:0000256" key="6">
    <source>
        <dbReference type="ARBA" id="ARBA00022968"/>
    </source>
</evidence>
<evidence type="ECO:0000256" key="3">
    <source>
        <dbReference type="ARBA" id="ARBA00009620"/>
    </source>
</evidence>
<keyword evidence="9 10" id="KW-0472">Membrane</keyword>
<evidence type="ECO:0000256" key="9">
    <source>
        <dbReference type="ARBA" id="ARBA00023136"/>
    </source>
</evidence>
<dbReference type="AlphaFoldDB" id="A0A8J3E4Q7"/>
<gene>
    <name evidence="10 12" type="primary">ctaG</name>
    <name evidence="12" type="ORF">GCM10011611_22660</name>
</gene>
<keyword evidence="5 10" id="KW-0812">Transmembrane</keyword>
<organism evidence="12 13">
    <name type="scientific">Aliidongia dinghuensis</name>
    <dbReference type="NCBI Taxonomy" id="1867774"/>
    <lineage>
        <taxon>Bacteria</taxon>
        <taxon>Pseudomonadati</taxon>
        <taxon>Pseudomonadota</taxon>
        <taxon>Alphaproteobacteria</taxon>
        <taxon>Rhodospirillales</taxon>
        <taxon>Dongiaceae</taxon>
        <taxon>Aliidongia</taxon>
    </lineage>
</organism>
<dbReference type="RefSeq" id="WP_189045690.1">
    <property type="nucleotide sequence ID" value="NZ_BMJQ01000005.1"/>
</dbReference>
<evidence type="ECO:0000256" key="1">
    <source>
        <dbReference type="ARBA" id="ARBA00004007"/>
    </source>
</evidence>
<dbReference type="NCBIfam" id="NF003465">
    <property type="entry name" value="PRK05089.1"/>
    <property type="match status" value="1"/>
</dbReference>
<dbReference type="PIRSF" id="PIRSF005413">
    <property type="entry name" value="COX11"/>
    <property type="match status" value="1"/>
</dbReference>
<feature type="topological domain" description="Periplasmic" evidence="10">
    <location>
        <begin position="37"/>
        <end position="224"/>
    </location>
</feature>
<sequence>MPRPPSSPRASASRNTRTLLVLVGAVAAMTGLAFASVPLYRVFCQATGFEGTTQRASQAPGAVGGKLYTVRFNADVSPDLPWRFEPLQPYVRVHPGEQTLVAFRATNKSDHPITGTATFNVTPLTVGAYFDKIECFCFTEQTLGPGETADLPVTFFVSPEILKDKNTRDIDAITLSYTFFQAKNPTKPTAENRAGGSQSAPVQVGAVAPAAAPSSPRPAKESSR</sequence>
<comment type="function">
    <text evidence="1 10">Exerts its effect at some terminal stage of cytochrome c oxidase synthesis, probably by being involved in the insertion of the copper B into subunit I.</text>
</comment>
<dbReference type="GO" id="GO:0005886">
    <property type="term" value="C:plasma membrane"/>
    <property type="evidence" value="ECO:0007669"/>
    <property type="project" value="UniProtKB-SubCell"/>
</dbReference>
<dbReference type="GO" id="GO:0005507">
    <property type="term" value="F:copper ion binding"/>
    <property type="evidence" value="ECO:0007669"/>
    <property type="project" value="InterPro"/>
</dbReference>
<reference evidence="12" key="1">
    <citation type="journal article" date="2014" name="Int. J. Syst. Evol. Microbiol.">
        <title>Complete genome sequence of Corynebacterium casei LMG S-19264T (=DSM 44701T), isolated from a smear-ripened cheese.</title>
        <authorList>
            <consortium name="US DOE Joint Genome Institute (JGI-PGF)"/>
            <person name="Walter F."/>
            <person name="Albersmeier A."/>
            <person name="Kalinowski J."/>
            <person name="Ruckert C."/>
        </authorList>
    </citation>
    <scope>NUCLEOTIDE SEQUENCE</scope>
    <source>
        <strain evidence="12">CGMCC 1.15725</strain>
    </source>
</reference>
<comment type="similarity">
    <text evidence="3 10">Belongs to the COX11/CtaG family.</text>
</comment>
<dbReference type="InterPro" id="IPR007533">
    <property type="entry name" value="Cyt_c_oxidase_assmbl_CtaG"/>
</dbReference>
<dbReference type="SUPFAM" id="SSF110111">
    <property type="entry name" value="Ctag/Cox11"/>
    <property type="match status" value="1"/>
</dbReference>
<comment type="caution">
    <text evidence="12">The sequence shown here is derived from an EMBL/GenBank/DDBJ whole genome shotgun (WGS) entry which is preliminary data.</text>
</comment>
<dbReference type="HAMAP" id="MF_00155">
    <property type="entry name" value="CtaG"/>
    <property type="match status" value="1"/>
</dbReference>